<evidence type="ECO:0000256" key="11">
    <source>
        <dbReference type="SAM" id="MobiDB-lite"/>
    </source>
</evidence>
<keyword evidence="13" id="KW-1185">Reference proteome</keyword>
<evidence type="ECO:0000256" key="1">
    <source>
        <dbReference type="ARBA" id="ARBA00000695"/>
    </source>
</evidence>
<evidence type="ECO:0000256" key="3">
    <source>
        <dbReference type="ARBA" id="ARBA00004613"/>
    </source>
</evidence>
<feature type="signal peptide" evidence="10">
    <location>
        <begin position="1"/>
        <end position="30"/>
    </location>
</feature>
<organism evidence="12 13">
    <name type="scientific">Marinactinospora rubrisoli</name>
    <dbReference type="NCBI Taxonomy" id="2715399"/>
    <lineage>
        <taxon>Bacteria</taxon>
        <taxon>Bacillati</taxon>
        <taxon>Actinomycetota</taxon>
        <taxon>Actinomycetes</taxon>
        <taxon>Streptosporangiales</taxon>
        <taxon>Nocardiopsidaceae</taxon>
        <taxon>Marinactinospora</taxon>
    </lineage>
</organism>
<gene>
    <name evidence="12" type="ORF">ACFQRF_01145</name>
</gene>
<evidence type="ECO:0000313" key="13">
    <source>
        <dbReference type="Proteomes" id="UP001596540"/>
    </source>
</evidence>
<evidence type="ECO:0000256" key="4">
    <source>
        <dbReference type="ARBA" id="ARBA00006463"/>
    </source>
</evidence>
<dbReference type="EMBL" id="JBHTBH010000001">
    <property type="protein sequence ID" value="MFC7326332.1"/>
    <property type="molecule type" value="Genomic_DNA"/>
</dbReference>
<sequence length="283" mass="29645">MSRRTGHTLLGLVATAALAVSGLTAGTAYADAPKAARQAAPDMTVTDAASAPAPMAEWPTPTDERPTDETIPVEDSLDGGNARYYGTGDLGGDGQDEGQDPIFRLADGATLSNVIIGSPAADGVHCEGTCTLRNVWWEDVGEDAATSRGDSSSVTMTIVGGGARNADDKVFQHNGPGTVIIQDFEVEDFGTLYRSCGNCSTQHERHVVLENVTAIAPGNRLVGINSNYGDTARFSGVTIIGDDDRDITPCQRYEGVTDGEPDEIGDGPDGTHCLYSESDISYQ</sequence>
<comment type="subcellular location">
    <subcellularLocation>
        <location evidence="3 10">Secreted</location>
    </subcellularLocation>
</comment>
<comment type="cofactor">
    <cofactor evidence="2 10">
        <name>Ca(2+)</name>
        <dbReference type="ChEBI" id="CHEBI:29108"/>
    </cofactor>
</comment>
<dbReference type="EC" id="4.2.2.2" evidence="5 10"/>
<evidence type="ECO:0000256" key="10">
    <source>
        <dbReference type="RuleBase" id="RU367009"/>
    </source>
</evidence>
<name>A0ABW2K8R9_9ACTN</name>
<feature type="chain" id="PRO_5044969412" description="Pectate lyase" evidence="10">
    <location>
        <begin position="31"/>
        <end position="283"/>
    </location>
</feature>
<protein>
    <recommendedName>
        <fullName evidence="5 10">Pectate lyase</fullName>
        <ecNumber evidence="5 10">4.2.2.2</ecNumber>
    </recommendedName>
</protein>
<keyword evidence="9 10" id="KW-0456">Lyase</keyword>
<feature type="region of interest" description="Disordered" evidence="11">
    <location>
        <begin position="40"/>
        <end position="100"/>
    </location>
</feature>
<accession>A0ABW2K8R9</accession>
<evidence type="ECO:0000256" key="8">
    <source>
        <dbReference type="ARBA" id="ARBA00022837"/>
    </source>
</evidence>
<dbReference type="PANTHER" id="PTHR33407:SF9">
    <property type="entry name" value="PECTATE LYASE F-RELATED"/>
    <property type="match status" value="1"/>
</dbReference>
<dbReference type="Gene3D" id="2.160.20.10">
    <property type="entry name" value="Single-stranded right-handed beta-helix, Pectin lyase-like"/>
    <property type="match status" value="1"/>
</dbReference>
<comment type="similarity">
    <text evidence="4 10">Belongs to the polysaccharide lyase 3 family.</text>
</comment>
<comment type="catalytic activity">
    <reaction evidence="1 10">
        <text>Eliminative cleavage of (1-&gt;4)-alpha-D-galacturonan to give oligosaccharides with 4-deoxy-alpha-D-galact-4-enuronosyl groups at their non-reducing ends.</text>
        <dbReference type="EC" id="4.2.2.2"/>
    </reaction>
</comment>
<evidence type="ECO:0000256" key="5">
    <source>
        <dbReference type="ARBA" id="ARBA00012272"/>
    </source>
</evidence>
<keyword evidence="7 10" id="KW-0732">Signal</keyword>
<dbReference type="InterPro" id="IPR012334">
    <property type="entry name" value="Pectin_lyas_fold"/>
</dbReference>
<comment type="caution">
    <text evidence="12">The sequence shown here is derived from an EMBL/GenBank/DDBJ whole genome shotgun (WGS) entry which is preliminary data.</text>
</comment>
<evidence type="ECO:0000256" key="6">
    <source>
        <dbReference type="ARBA" id="ARBA00022525"/>
    </source>
</evidence>
<comment type="function">
    <text evidence="10">Catalyzes the depolymerization of both polygalacturonate and pectins of methyl esterification degree from 22 to 89%, with an endo mode of action. In contrast to the majority of pectate lyases, displays high activity on highly methylated pectins.</text>
</comment>
<dbReference type="Pfam" id="PF03211">
    <property type="entry name" value="Pectate_lyase"/>
    <property type="match status" value="1"/>
</dbReference>
<dbReference type="GO" id="GO:0016829">
    <property type="term" value="F:lyase activity"/>
    <property type="evidence" value="ECO:0007669"/>
    <property type="project" value="UniProtKB-KW"/>
</dbReference>
<keyword evidence="8 10" id="KW-0106">Calcium</keyword>
<dbReference type="InterPro" id="IPR004898">
    <property type="entry name" value="Pectate_lyase_PlyH/PlyE-like"/>
</dbReference>
<evidence type="ECO:0000256" key="9">
    <source>
        <dbReference type="ARBA" id="ARBA00023239"/>
    </source>
</evidence>
<dbReference type="Proteomes" id="UP001596540">
    <property type="component" value="Unassembled WGS sequence"/>
</dbReference>
<dbReference type="RefSeq" id="WP_379868099.1">
    <property type="nucleotide sequence ID" value="NZ_JBHTBH010000001.1"/>
</dbReference>
<evidence type="ECO:0000256" key="7">
    <source>
        <dbReference type="ARBA" id="ARBA00022729"/>
    </source>
</evidence>
<keyword evidence="6 10" id="KW-0964">Secreted</keyword>
<dbReference type="SUPFAM" id="SSF51126">
    <property type="entry name" value="Pectin lyase-like"/>
    <property type="match status" value="1"/>
</dbReference>
<reference evidence="13" key="1">
    <citation type="journal article" date="2019" name="Int. J. Syst. Evol. Microbiol.">
        <title>The Global Catalogue of Microorganisms (GCM) 10K type strain sequencing project: providing services to taxonomists for standard genome sequencing and annotation.</title>
        <authorList>
            <consortium name="The Broad Institute Genomics Platform"/>
            <consortium name="The Broad Institute Genome Sequencing Center for Infectious Disease"/>
            <person name="Wu L."/>
            <person name="Ma J."/>
        </authorList>
    </citation>
    <scope>NUCLEOTIDE SEQUENCE [LARGE SCALE GENOMIC DNA]</scope>
    <source>
        <strain evidence="13">CGMCC 4.7382</strain>
    </source>
</reference>
<evidence type="ECO:0000256" key="2">
    <source>
        <dbReference type="ARBA" id="ARBA00001913"/>
    </source>
</evidence>
<proteinExistence type="inferred from homology"/>
<dbReference type="InterPro" id="IPR011050">
    <property type="entry name" value="Pectin_lyase_fold/virulence"/>
</dbReference>
<dbReference type="PANTHER" id="PTHR33407">
    <property type="entry name" value="PECTATE LYASE F-RELATED"/>
    <property type="match status" value="1"/>
</dbReference>
<evidence type="ECO:0000313" key="12">
    <source>
        <dbReference type="EMBL" id="MFC7326332.1"/>
    </source>
</evidence>